<protein>
    <submittedName>
        <fullName evidence="6">TetR/AcrR family transcriptional regulator</fullName>
    </submittedName>
</protein>
<dbReference type="InterPro" id="IPR050109">
    <property type="entry name" value="HTH-type_TetR-like_transc_reg"/>
</dbReference>
<dbReference type="Proteomes" id="UP000278886">
    <property type="component" value="Chromosome"/>
</dbReference>
<keyword evidence="1" id="KW-0805">Transcription regulation</keyword>
<evidence type="ECO:0000256" key="2">
    <source>
        <dbReference type="ARBA" id="ARBA00023125"/>
    </source>
</evidence>
<dbReference type="PANTHER" id="PTHR30055">
    <property type="entry name" value="HTH-TYPE TRANSCRIPTIONAL REGULATOR RUTR"/>
    <property type="match status" value="1"/>
</dbReference>
<dbReference type="KEGG" id="lyd:D7I47_14210"/>
<evidence type="ECO:0000256" key="4">
    <source>
        <dbReference type="PROSITE-ProRule" id="PRU00335"/>
    </source>
</evidence>
<dbReference type="Gene3D" id="1.10.357.10">
    <property type="entry name" value="Tetracycline Repressor, domain 2"/>
    <property type="match status" value="1"/>
</dbReference>
<gene>
    <name evidence="6" type="ORF">D7I47_14210</name>
</gene>
<dbReference type="PROSITE" id="PS50977">
    <property type="entry name" value="HTH_TETR_2"/>
    <property type="match status" value="1"/>
</dbReference>
<dbReference type="GO" id="GO:0000976">
    <property type="term" value="F:transcription cis-regulatory region binding"/>
    <property type="evidence" value="ECO:0007669"/>
    <property type="project" value="TreeGrafter"/>
</dbReference>
<evidence type="ECO:0000259" key="5">
    <source>
        <dbReference type="PROSITE" id="PS50977"/>
    </source>
</evidence>
<feature type="domain" description="HTH tetR-type" evidence="5">
    <location>
        <begin position="16"/>
        <end position="76"/>
    </location>
</feature>
<proteinExistence type="predicted"/>
<dbReference type="GO" id="GO:0003700">
    <property type="term" value="F:DNA-binding transcription factor activity"/>
    <property type="evidence" value="ECO:0007669"/>
    <property type="project" value="TreeGrafter"/>
</dbReference>
<organism evidence="6 7">
    <name type="scientific">Protaetiibacter intestinalis</name>
    <dbReference type="NCBI Taxonomy" id="2419774"/>
    <lineage>
        <taxon>Bacteria</taxon>
        <taxon>Bacillati</taxon>
        <taxon>Actinomycetota</taxon>
        <taxon>Actinomycetes</taxon>
        <taxon>Micrococcales</taxon>
        <taxon>Microbacteriaceae</taxon>
        <taxon>Protaetiibacter</taxon>
    </lineage>
</organism>
<keyword evidence="3" id="KW-0804">Transcription</keyword>
<dbReference type="InterPro" id="IPR001647">
    <property type="entry name" value="HTH_TetR"/>
</dbReference>
<dbReference type="InterPro" id="IPR041483">
    <property type="entry name" value="TetR_C_34"/>
</dbReference>
<dbReference type="InterPro" id="IPR009057">
    <property type="entry name" value="Homeodomain-like_sf"/>
</dbReference>
<dbReference type="Pfam" id="PF00440">
    <property type="entry name" value="TetR_N"/>
    <property type="match status" value="1"/>
</dbReference>
<reference evidence="7" key="1">
    <citation type="submission" date="2018-09" db="EMBL/GenBank/DDBJ databases">
        <title>Genome sequencing of strain 2DFWR-13.</title>
        <authorList>
            <person name="Heo J."/>
            <person name="Kim S.-J."/>
            <person name="Kwon S.-W."/>
        </authorList>
    </citation>
    <scope>NUCLEOTIDE SEQUENCE [LARGE SCALE GENOMIC DNA]</scope>
    <source>
        <strain evidence="7">2DFWR-13</strain>
    </source>
</reference>
<keyword evidence="7" id="KW-1185">Reference proteome</keyword>
<name>A0A387BBB2_9MICO</name>
<dbReference type="EMBL" id="CP032630">
    <property type="protein sequence ID" value="AYF99623.1"/>
    <property type="molecule type" value="Genomic_DNA"/>
</dbReference>
<evidence type="ECO:0000256" key="1">
    <source>
        <dbReference type="ARBA" id="ARBA00023015"/>
    </source>
</evidence>
<keyword evidence="2 4" id="KW-0238">DNA-binding</keyword>
<evidence type="ECO:0000256" key="3">
    <source>
        <dbReference type="ARBA" id="ARBA00023163"/>
    </source>
</evidence>
<dbReference type="Pfam" id="PF17929">
    <property type="entry name" value="TetR_C_34"/>
    <property type="match status" value="1"/>
</dbReference>
<dbReference type="PANTHER" id="PTHR30055:SF234">
    <property type="entry name" value="HTH-TYPE TRANSCRIPTIONAL REGULATOR BETI"/>
    <property type="match status" value="1"/>
</dbReference>
<dbReference type="SUPFAM" id="SSF46689">
    <property type="entry name" value="Homeodomain-like"/>
    <property type="match status" value="1"/>
</dbReference>
<evidence type="ECO:0000313" key="7">
    <source>
        <dbReference type="Proteomes" id="UP000278886"/>
    </source>
</evidence>
<sequence length="223" mass="25187">MTSTEFERARRPEQKEQRRNSILTAAREMLATAPLREISLRELSRRIGLSKSNVIRYFPTREAIFFEVLNTEFDLWIDDLAKELPARNATPGEVIDGWASSLSRRPLLCELVAALGNELERNIPTPDVREFKLANGAAQERLAAQLTPRLGLKLSATRELVSSAIIVVAGLWPFSNPSNAVLEALEDERLQHSKVDFERRTSRLLKLIYDGMVQESMRARSAG</sequence>
<dbReference type="OrthoDB" id="6637160at2"/>
<feature type="DNA-binding region" description="H-T-H motif" evidence="4">
    <location>
        <begin position="39"/>
        <end position="58"/>
    </location>
</feature>
<accession>A0A387BBB2</accession>
<dbReference type="AlphaFoldDB" id="A0A387BBB2"/>
<evidence type="ECO:0000313" key="6">
    <source>
        <dbReference type="EMBL" id="AYF99623.1"/>
    </source>
</evidence>
<dbReference type="RefSeq" id="WP_120764002.1">
    <property type="nucleotide sequence ID" value="NZ_CP032630.1"/>
</dbReference>